<evidence type="ECO:0000256" key="1">
    <source>
        <dbReference type="SAM" id="Phobius"/>
    </source>
</evidence>
<sequence>MIVKEVVIVVVVVVVLVVVVVVPVVVIVVVVVVVVVVVAAAAEVTLNRRTDIRESTKLTQRYRTNKIFFRCPARTRQTNMSMQAWATHRPVQQVPGCVVDSGQMAWRVTGTMVSAVISL</sequence>
<feature type="transmembrane region" description="Helical" evidence="1">
    <location>
        <begin position="6"/>
        <end position="39"/>
    </location>
</feature>
<name>A0AAV4J931_9GAST</name>
<evidence type="ECO:0000313" key="2">
    <source>
        <dbReference type="EMBL" id="GFS19189.1"/>
    </source>
</evidence>
<keyword evidence="1" id="KW-1133">Transmembrane helix</keyword>
<accession>A0AAV4J931</accession>
<keyword evidence="1" id="KW-0812">Transmembrane</keyword>
<keyword evidence="3" id="KW-1185">Reference proteome</keyword>
<comment type="caution">
    <text evidence="2">The sequence shown here is derived from an EMBL/GenBank/DDBJ whole genome shotgun (WGS) entry which is preliminary data.</text>
</comment>
<dbReference type="Proteomes" id="UP000762676">
    <property type="component" value="Unassembled WGS sequence"/>
</dbReference>
<organism evidence="2 3">
    <name type="scientific">Elysia marginata</name>
    <dbReference type="NCBI Taxonomy" id="1093978"/>
    <lineage>
        <taxon>Eukaryota</taxon>
        <taxon>Metazoa</taxon>
        <taxon>Spiralia</taxon>
        <taxon>Lophotrochozoa</taxon>
        <taxon>Mollusca</taxon>
        <taxon>Gastropoda</taxon>
        <taxon>Heterobranchia</taxon>
        <taxon>Euthyneura</taxon>
        <taxon>Panpulmonata</taxon>
        <taxon>Sacoglossa</taxon>
        <taxon>Placobranchoidea</taxon>
        <taxon>Plakobranchidae</taxon>
        <taxon>Elysia</taxon>
    </lineage>
</organism>
<dbReference type="EMBL" id="BMAT01003052">
    <property type="protein sequence ID" value="GFS19189.1"/>
    <property type="molecule type" value="Genomic_DNA"/>
</dbReference>
<reference evidence="2 3" key="1">
    <citation type="journal article" date="2021" name="Elife">
        <title>Chloroplast acquisition without the gene transfer in kleptoplastic sea slugs, Plakobranchus ocellatus.</title>
        <authorList>
            <person name="Maeda T."/>
            <person name="Takahashi S."/>
            <person name="Yoshida T."/>
            <person name="Shimamura S."/>
            <person name="Takaki Y."/>
            <person name="Nagai Y."/>
            <person name="Toyoda A."/>
            <person name="Suzuki Y."/>
            <person name="Arimoto A."/>
            <person name="Ishii H."/>
            <person name="Satoh N."/>
            <person name="Nishiyama T."/>
            <person name="Hasebe M."/>
            <person name="Maruyama T."/>
            <person name="Minagawa J."/>
            <person name="Obokata J."/>
            <person name="Shigenobu S."/>
        </authorList>
    </citation>
    <scope>NUCLEOTIDE SEQUENCE [LARGE SCALE GENOMIC DNA]</scope>
</reference>
<keyword evidence="1" id="KW-0472">Membrane</keyword>
<dbReference type="AlphaFoldDB" id="A0AAV4J931"/>
<evidence type="ECO:0000313" key="3">
    <source>
        <dbReference type="Proteomes" id="UP000762676"/>
    </source>
</evidence>
<protein>
    <submittedName>
        <fullName evidence="2">Uncharacterized protein</fullName>
    </submittedName>
</protein>
<gene>
    <name evidence="2" type="ORF">ElyMa_001539700</name>
</gene>
<proteinExistence type="predicted"/>